<name>A0A8T2LRL0_ASTMX</name>
<dbReference type="SMART" id="SM01289">
    <property type="entry name" value="PYRIN"/>
    <property type="match status" value="1"/>
</dbReference>
<dbReference type="Pfam" id="PF04548">
    <property type="entry name" value="AIG1"/>
    <property type="match status" value="1"/>
</dbReference>
<dbReference type="EMBL" id="JAICCE010000008">
    <property type="protein sequence ID" value="KAG9274543.1"/>
    <property type="molecule type" value="Genomic_DNA"/>
</dbReference>
<dbReference type="InterPro" id="IPR011029">
    <property type="entry name" value="DEATH-like_dom_sf"/>
</dbReference>
<dbReference type="AlphaFoldDB" id="A0A8T2LRL0"/>
<evidence type="ECO:0000259" key="4">
    <source>
        <dbReference type="PROSITE" id="PS50824"/>
    </source>
</evidence>
<dbReference type="Gene3D" id="1.10.533.10">
    <property type="entry name" value="Death Domain, Fas"/>
    <property type="match status" value="1"/>
</dbReference>
<evidence type="ECO:0000313" key="5">
    <source>
        <dbReference type="EMBL" id="KAG9274543.1"/>
    </source>
</evidence>
<sequence>MPFSRKRCLHFGHCLKNRRKRTVFGTKVTIARVPGWSGDLNLGLKHRKLRQEIRDAVSSFKKGPHAIILAMKVNSTFTKTTQETLENVLTERFWDHTIIVFTGGHAQMNIEHVISQMNLKSLIETSSIKHCVLQKPNSCEESKELIEDIALMIAERVPLRFSVDESEQPDESHEKKNLLKRLGEKIQKLHSSDKKTRMERTESMMEIRRLENIRRIHEDLATNPSQSDQSACETIHTERPTSTTETTVEIHHTEASKLLSTKMTCGNNPVYDAYELNGYFKCDSRLPVSECDFRSWYDCLVKILEDLSEEQFKKMKNKMCSMQNDRIPTSHAEDKDRNTLARNMIEHWGEEKCISYTRDILKDIPRNDKEIIKIILPFLQSIGESW</sequence>
<dbReference type="InterPro" id="IPR006703">
    <property type="entry name" value="G_AIG1"/>
</dbReference>
<dbReference type="PROSITE" id="PS50824">
    <property type="entry name" value="DAPIN"/>
    <property type="match status" value="1"/>
</dbReference>
<accession>A0A8T2LRL0</accession>
<dbReference type="SUPFAM" id="SSF47986">
    <property type="entry name" value="DEATH domain"/>
    <property type="match status" value="1"/>
</dbReference>
<feature type="domain" description="Pyrin" evidence="4">
    <location>
        <begin position="288"/>
        <end position="385"/>
    </location>
</feature>
<dbReference type="Pfam" id="PF02758">
    <property type="entry name" value="PYRIN"/>
    <property type="match status" value="1"/>
</dbReference>
<evidence type="ECO:0000256" key="2">
    <source>
        <dbReference type="ARBA" id="ARBA00022741"/>
    </source>
</evidence>
<dbReference type="InterPro" id="IPR045058">
    <property type="entry name" value="GIMA/IAN/Toc"/>
</dbReference>
<dbReference type="PANTHER" id="PTHR10903">
    <property type="entry name" value="GTPASE, IMAP FAMILY MEMBER-RELATED"/>
    <property type="match status" value="1"/>
</dbReference>
<evidence type="ECO:0000256" key="3">
    <source>
        <dbReference type="ARBA" id="ARBA00023134"/>
    </source>
</evidence>
<dbReference type="Proteomes" id="UP000752171">
    <property type="component" value="Unassembled WGS sequence"/>
</dbReference>
<dbReference type="Gene3D" id="3.40.50.300">
    <property type="entry name" value="P-loop containing nucleotide triphosphate hydrolases"/>
    <property type="match status" value="1"/>
</dbReference>
<dbReference type="PANTHER" id="PTHR10903:SF107">
    <property type="entry name" value="GTPASE IMAP FAMILY MEMBER 4-LIKE-RELATED"/>
    <property type="match status" value="1"/>
</dbReference>
<gene>
    <name evidence="5" type="ORF">AMEX_G11474</name>
</gene>
<comment type="similarity">
    <text evidence="1">Belongs to the TRAFAC class TrmE-Era-EngA-EngB-Septin-like GTPase superfamily. AIG1/Toc34/Toc159-like paraseptin GTPase family. IAN subfamily.</text>
</comment>
<dbReference type="InterPro" id="IPR027417">
    <property type="entry name" value="P-loop_NTPase"/>
</dbReference>
<dbReference type="InterPro" id="IPR004020">
    <property type="entry name" value="DAPIN"/>
</dbReference>
<evidence type="ECO:0000256" key="1">
    <source>
        <dbReference type="ARBA" id="ARBA00008535"/>
    </source>
</evidence>
<evidence type="ECO:0000313" key="6">
    <source>
        <dbReference type="Proteomes" id="UP000752171"/>
    </source>
</evidence>
<organism evidence="5 6">
    <name type="scientific">Astyanax mexicanus</name>
    <name type="common">Blind cave fish</name>
    <name type="synonym">Astyanax fasciatus mexicanus</name>
    <dbReference type="NCBI Taxonomy" id="7994"/>
    <lineage>
        <taxon>Eukaryota</taxon>
        <taxon>Metazoa</taxon>
        <taxon>Chordata</taxon>
        <taxon>Craniata</taxon>
        <taxon>Vertebrata</taxon>
        <taxon>Euteleostomi</taxon>
        <taxon>Actinopterygii</taxon>
        <taxon>Neopterygii</taxon>
        <taxon>Teleostei</taxon>
        <taxon>Ostariophysi</taxon>
        <taxon>Characiformes</taxon>
        <taxon>Characoidei</taxon>
        <taxon>Acestrorhamphidae</taxon>
        <taxon>Acestrorhamphinae</taxon>
        <taxon>Astyanax</taxon>
    </lineage>
</organism>
<keyword evidence="3" id="KW-0342">GTP-binding</keyword>
<proteinExistence type="inferred from homology"/>
<protein>
    <recommendedName>
        <fullName evidence="4">Pyrin domain-containing protein</fullName>
    </recommendedName>
</protein>
<comment type="caution">
    <text evidence="5">The sequence shown here is derived from an EMBL/GenBank/DDBJ whole genome shotgun (WGS) entry which is preliminary data.</text>
</comment>
<reference evidence="5 6" key="1">
    <citation type="submission" date="2021-07" db="EMBL/GenBank/DDBJ databases">
        <authorList>
            <person name="Imarazene B."/>
            <person name="Zahm M."/>
            <person name="Klopp C."/>
            <person name="Cabau C."/>
            <person name="Beille S."/>
            <person name="Jouanno E."/>
            <person name="Castinel A."/>
            <person name="Lluch J."/>
            <person name="Gil L."/>
            <person name="Kuchtly C."/>
            <person name="Lopez Roques C."/>
            <person name="Donnadieu C."/>
            <person name="Parrinello H."/>
            <person name="Journot L."/>
            <person name="Du K."/>
            <person name="Schartl M."/>
            <person name="Retaux S."/>
            <person name="Guiguen Y."/>
        </authorList>
    </citation>
    <scope>NUCLEOTIDE SEQUENCE [LARGE SCALE GENOMIC DNA]</scope>
    <source>
        <strain evidence="5">Pach_M1</strain>
        <tissue evidence="5">Testis</tissue>
    </source>
</reference>
<dbReference type="GO" id="GO:0005525">
    <property type="term" value="F:GTP binding"/>
    <property type="evidence" value="ECO:0007669"/>
    <property type="project" value="UniProtKB-KW"/>
</dbReference>
<keyword evidence="2" id="KW-0547">Nucleotide-binding</keyword>